<reference evidence="1 2" key="1">
    <citation type="submission" date="2021-06" db="EMBL/GenBank/DDBJ databases">
        <title>Caerostris darwini draft genome.</title>
        <authorList>
            <person name="Kono N."/>
            <person name="Arakawa K."/>
        </authorList>
    </citation>
    <scope>NUCLEOTIDE SEQUENCE [LARGE SCALE GENOMIC DNA]</scope>
</reference>
<sequence>MGVADKPVKFIKFFFKDMHHMMVVPALVRKVKAGEASSALFGWFLWKQNNMRDHVRIITVGLKRDLVLHTLRRWQNTLGRITASPTTISPASSSVTRASRC</sequence>
<comment type="caution">
    <text evidence="1">The sequence shown here is derived from an EMBL/GenBank/DDBJ whole genome shotgun (WGS) entry which is preliminary data.</text>
</comment>
<name>A0AAV4QXN9_9ARAC</name>
<gene>
    <name evidence="1" type="ORF">CDAR_567251</name>
</gene>
<protein>
    <submittedName>
        <fullName evidence="1">Uncharacterized protein</fullName>
    </submittedName>
</protein>
<dbReference type="Proteomes" id="UP001054837">
    <property type="component" value="Unassembled WGS sequence"/>
</dbReference>
<proteinExistence type="predicted"/>
<evidence type="ECO:0000313" key="2">
    <source>
        <dbReference type="Proteomes" id="UP001054837"/>
    </source>
</evidence>
<accession>A0AAV4QXN9</accession>
<organism evidence="1 2">
    <name type="scientific">Caerostris darwini</name>
    <dbReference type="NCBI Taxonomy" id="1538125"/>
    <lineage>
        <taxon>Eukaryota</taxon>
        <taxon>Metazoa</taxon>
        <taxon>Ecdysozoa</taxon>
        <taxon>Arthropoda</taxon>
        <taxon>Chelicerata</taxon>
        <taxon>Arachnida</taxon>
        <taxon>Araneae</taxon>
        <taxon>Araneomorphae</taxon>
        <taxon>Entelegynae</taxon>
        <taxon>Araneoidea</taxon>
        <taxon>Araneidae</taxon>
        <taxon>Caerostris</taxon>
    </lineage>
</organism>
<keyword evidence="2" id="KW-1185">Reference proteome</keyword>
<evidence type="ECO:0000313" key="1">
    <source>
        <dbReference type="EMBL" id="GIY13589.1"/>
    </source>
</evidence>
<dbReference type="EMBL" id="BPLQ01005263">
    <property type="protein sequence ID" value="GIY13589.1"/>
    <property type="molecule type" value="Genomic_DNA"/>
</dbReference>
<dbReference type="AlphaFoldDB" id="A0AAV4QXN9"/>